<dbReference type="InterPro" id="IPR027417">
    <property type="entry name" value="P-loop_NTPase"/>
</dbReference>
<dbReference type="InterPro" id="IPR002182">
    <property type="entry name" value="NB-ARC"/>
</dbReference>
<evidence type="ECO:0000259" key="7">
    <source>
        <dbReference type="Pfam" id="PF18052"/>
    </source>
</evidence>
<reference evidence="10 11" key="1">
    <citation type="submission" date="2024-01" db="EMBL/GenBank/DDBJ databases">
        <title>The genomes of 5 underutilized Papilionoideae crops provide insights into root nodulation and disease resistanc.</title>
        <authorList>
            <person name="Jiang F."/>
        </authorList>
    </citation>
    <scope>NUCLEOTIDE SEQUENCE [LARGE SCALE GENOMIC DNA]</scope>
    <source>
        <strain evidence="10">LVBAO_FW01</strain>
        <tissue evidence="10">Leaves</tissue>
    </source>
</reference>
<keyword evidence="4" id="KW-0611">Plant defense</keyword>
<evidence type="ECO:0000256" key="4">
    <source>
        <dbReference type="ARBA" id="ARBA00022821"/>
    </source>
</evidence>
<dbReference type="AlphaFoldDB" id="A0AAN9MVN7"/>
<dbReference type="PANTHER" id="PTHR36766:SF42">
    <property type="entry name" value="NB-ARC DOMAIN DISEASE RESISTANCE PROTEIN"/>
    <property type="match status" value="1"/>
</dbReference>
<dbReference type="Pfam" id="PF18052">
    <property type="entry name" value="Rx_N"/>
    <property type="match status" value="1"/>
</dbReference>
<evidence type="ECO:0000313" key="10">
    <source>
        <dbReference type="EMBL" id="KAK7359002.1"/>
    </source>
</evidence>
<dbReference type="Pfam" id="PF00931">
    <property type="entry name" value="NB-ARC"/>
    <property type="match status" value="1"/>
</dbReference>
<evidence type="ECO:0000259" key="6">
    <source>
        <dbReference type="Pfam" id="PF00931"/>
    </source>
</evidence>
<evidence type="ECO:0000256" key="2">
    <source>
        <dbReference type="ARBA" id="ARBA00022737"/>
    </source>
</evidence>
<dbReference type="SUPFAM" id="SSF52058">
    <property type="entry name" value="L domain-like"/>
    <property type="match status" value="2"/>
</dbReference>
<keyword evidence="1" id="KW-0433">Leucine-rich repeat</keyword>
<sequence length="1049" mass="119444">MAEALVEIVLQNLNSLLQKELASFWGIHREVEKLSRIFTAIKAVLEDAEEQQITNHAVRDWLRKLTDSAYLLDDILDACSIQFTRLGFEGKDSRFANKVHILLSSFNPKNAIFRYNISKRIREIKERLDEVAHERQMFHLREGVMERRFGVAECRQTCSIVTQPHVYGRDDDREKIARFLVRQACDSVDLSIYPIVGIGGIGKTTLAQQVFNDERVSRHFDFKIWICVSEDFSMRRIIQSIIESLSKQNYNTLDLDPMLRQVQELLQSKAFLLVLDDVWSENHEIWERLKCVLACGSKGSSVLVTTRLARVASIMGTLPAHHLSGLSEDESWLLFKQYAFGPDREEHAHLVRIGKEIVRKCGGILEEEDVGNEVWNELYCRSFFQDVTVDELDNVKDFRLHDLVHDLALSVMGEEFLDLDDTRLTNLPKSIHHVVGFNSNGVLDVSTLKKSESLRIFLQPYKASSIISCRFPAFHSLRALRASHVYLSSLGNLIHLRYLDLSYTNLRLLPKSIYSLKKLQTLKLKACYSLCRLPKNMTRLQSLRHLIITGCDSLSHMPTNIGKMTSLRTLSTFAVGSRTGHGLAQLHLLKLGGELHIKGLQNVESGLDAKEANLIGKKDLDSLCFSWEGKGKTELLSQEVLENLQPHSNIKSLKIHCYGGVHLPTWMKNISGLGSLIVLKLYSCKNCTQLPPLGKLPSLQTLEINGMINVKYIDDSTYDYLSERAFESLRTLSLRCLPKLEMLLRDQGAQMFPLLSKLTIFDLPMLSLPLLPSVEVLEIDRCNKEVLNTISNFHRLTFLQLCYNTDMVFKEHGMMGNLYHLKTLHISEFTKLKALPIQLTNLSALEELEIKYCHELTHFPEQVLEGLCSLRILQVSYCEKFKSLSEGVKHLTSLEQLDVLGCPELLALPNAINHLTRLCAVTITDRLPSYMVPRYTRITMGPRSCCLIPDRLELVPLLHSLTLGDFDNLTSLPDCIGQLASLRRLHIRNCQHLISFPASIQKLTNLEEMNIYHCAELGKRCEKGAGSLKVLLKWKLLKLKLLSRLSPVE</sequence>
<dbReference type="SUPFAM" id="SSF52540">
    <property type="entry name" value="P-loop containing nucleoside triphosphate hydrolases"/>
    <property type="match status" value="1"/>
</dbReference>
<dbReference type="InterPro" id="IPR058922">
    <property type="entry name" value="WHD_DRP"/>
</dbReference>
<feature type="domain" description="Disease resistance protein winged helix" evidence="8">
    <location>
        <begin position="366"/>
        <end position="408"/>
    </location>
</feature>
<evidence type="ECO:0000259" key="9">
    <source>
        <dbReference type="Pfam" id="PF25019"/>
    </source>
</evidence>
<proteinExistence type="predicted"/>
<evidence type="ECO:0000256" key="1">
    <source>
        <dbReference type="ARBA" id="ARBA00022614"/>
    </source>
</evidence>
<dbReference type="FunFam" id="3.40.50.300:FF:001091">
    <property type="entry name" value="Probable disease resistance protein At1g61300"/>
    <property type="match status" value="1"/>
</dbReference>
<name>A0AAN9MVN7_CANGL</name>
<dbReference type="Gene3D" id="1.20.5.4130">
    <property type="match status" value="1"/>
</dbReference>
<dbReference type="Gene3D" id="3.80.10.10">
    <property type="entry name" value="Ribonuclease Inhibitor"/>
    <property type="match status" value="4"/>
</dbReference>
<evidence type="ECO:0000313" key="11">
    <source>
        <dbReference type="Proteomes" id="UP001367508"/>
    </source>
</evidence>
<feature type="domain" description="R13L1/DRL21-like LRR repeat region" evidence="9">
    <location>
        <begin position="585"/>
        <end position="707"/>
    </location>
</feature>
<dbReference type="InterPro" id="IPR041118">
    <property type="entry name" value="Rx_N"/>
</dbReference>
<evidence type="ECO:0000256" key="3">
    <source>
        <dbReference type="ARBA" id="ARBA00022741"/>
    </source>
</evidence>
<dbReference type="GO" id="GO:0006952">
    <property type="term" value="P:defense response"/>
    <property type="evidence" value="ECO:0007669"/>
    <property type="project" value="UniProtKB-KW"/>
</dbReference>
<accession>A0AAN9MVN7</accession>
<keyword evidence="11" id="KW-1185">Reference proteome</keyword>
<dbReference type="PRINTS" id="PR00364">
    <property type="entry name" value="DISEASERSIST"/>
</dbReference>
<dbReference type="Gene3D" id="3.40.50.300">
    <property type="entry name" value="P-loop containing nucleotide triphosphate hydrolases"/>
    <property type="match status" value="1"/>
</dbReference>
<dbReference type="GO" id="GO:0051707">
    <property type="term" value="P:response to other organism"/>
    <property type="evidence" value="ECO:0007669"/>
    <property type="project" value="UniProtKB-ARBA"/>
</dbReference>
<dbReference type="InterPro" id="IPR032675">
    <property type="entry name" value="LRR_dom_sf"/>
</dbReference>
<dbReference type="EMBL" id="JAYMYQ010000001">
    <property type="protein sequence ID" value="KAK7359002.1"/>
    <property type="molecule type" value="Genomic_DNA"/>
</dbReference>
<dbReference type="CDD" id="cd14798">
    <property type="entry name" value="RX-CC_like"/>
    <property type="match status" value="1"/>
</dbReference>
<evidence type="ECO:0000256" key="5">
    <source>
        <dbReference type="ARBA" id="ARBA00022840"/>
    </source>
</evidence>
<dbReference type="GO" id="GO:0043531">
    <property type="term" value="F:ADP binding"/>
    <property type="evidence" value="ECO:0007669"/>
    <property type="project" value="InterPro"/>
</dbReference>
<organism evidence="10 11">
    <name type="scientific">Canavalia gladiata</name>
    <name type="common">Sword bean</name>
    <name type="synonym">Dolichos gladiatus</name>
    <dbReference type="NCBI Taxonomy" id="3824"/>
    <lineage>
        <taxon>Eukaryota</taxon>
        <taxon>Viridiplantae</taxon>
        <taxon>Streptophyta</taxon>
        <taxon>Embryophyta</taxon>
        <taxon>Tracheophyta</taxon>
        <taxon>Spermatophyta</taxon>
        <taxon>Magnoliopsida</taxon>
        <taxon>eudicotyledons</taxon>
        <taxon>Gunneridae</taxon>
        <taxon>Pentapetalae</taxon>
        <taxon>rosids</taxon>
        <taxon>fabids</taxon>
        <taxon>Fabales</taxon>
        <taxon>Fabaceae</taxon>
        <taxon>Papilionoideae</taxon>
        <taxon>50 kb inversion clade</taxon>
        <taxon>NPAAA clade</taxon>
        <taxon>indigoferoid/millettioid clade</taxon>
        <taxon>Phaseoleae</taxon>
        <taxon>Canavalia</taxon>
    </lineage>
</organism>
<evidence type="ECO:0008006" key="12">
    <source>
        <dbReference type="Google" id="ProtNLM"/>
    </source>
</evidence>
<dbReference type="InterPro" id="IPR038005">
    <property type="entry name" value="RX-like_CC"/>
</dbReference>
<dbReference type="Pfam" id="PF23559">
    <property type="entry name" value="WHD_DRP"/>
    <property type="match status" value="1"/>
</dbReference>
<comment type="caution">
    <text evidence="10">The sequence shown here is derived from an EMBL/GenBank/DDBJ whole genome shotgun (WGS) entry which is preliminary data.</text>
</comment>
<protein>
    <recommendedName>
        <fullName evidence="12">Disease resistance protein RGA3</fullName>
    </recommendedName>
</protein>
<keyword evidence="2" id="KW-0677">Repeat</keyword>
<dbReference type="Pfam" id="PF25019">
    <property type="entry name" value="LRR_R13L1-DRL21"/>
    <property type="match status" value="1"/>
</dbReference>
<dbReference type="InterPro" id="IPR056789">
    <property type="entry name" value="LRR_R13L1-DRL21"/>
</dbReference>
<dbReference type="Proteomes" id="UP001367508">
    <property type="component" value="Unassembled WGS sequence"/>
</dbReference>
<keyword evidence="5" id="KW-0067">ATP-binding</keyword>
<feature type="domain" description="NB-ARC" evidence="6">
    <location>
        <begin position="171"/>
        <end position="340"/>
    </location>
</feature>
<gene>
    <name evidence="10" type="ORF">VNO77_00945</name>
</gene>
<keyword evidence="3" id="KW-0547">Nucleotide-binding</keyword>
<dbReference type="PANTHER" id="PTHR36766">
    <property type="entry name" value="PLANT BROAD-SPECTRUM MILDEW RESISTANCE PROTEIN RPW8"/>
    <property type="match status" value="1"/>
</dbReference>
<evidence type="ECO:0000259" key="8">
    <source>
        <dbReference type="Pfam" id="PF23559"/>
    </source>
</evidence>
<feature type="domain" description="Disease resistance N-terminal" evidence="7">
    <location>
        <begin position="6"/>
        <end position="91"/>
    </location>
</feature>
<dbReference type="GO" id="GO:0005524">
    <property type="term" value="F:ATP binding"/>
    <property type="evidence" value="ECO:0007669"/>
    <property type="project" value="UniProtKB-KW"/>
</dbReference>